<dbReference type="SUPFAM" id="SSF52540">
    <property type="entry name" value="P-loop containing nucleoside triphosphate hydrolases"/>
    <property type="match status" value="1"/>
</dbReference>
<evidence type="ECO:0000259" key="2">
    <source>
        <dbReference type="Pfam" id="PF24883"/>
    </source>
</evidence>
<dbReference type="Proteomes" id="UP000541558">
    <property type="component" value="Unassembled WGS sequence"/>
</dbReference>
<keyword evidence="4" id="KW-1185">Reference proteome</keyword>
<dbReference type="InterPro" id="IPR027417">
    <property type="entry name" value="P-loop_NTPase"/>
</dbReference>
<comment type="caution">
    <text evidence="3">The sequence shown here is derived from an EMBL/GenBank/DDBJ whole genome shotgun (WGS) entry which is preliminary data.</text>
</comment>
<dbReference type="InterPro" id="IPR056884">
    <property type="entry name" value="NPHP3-like_N"/>
</dbReference>
<protein>
    <recommendedName>
        <fullName evidence="2">Nephrocystin 3-like N-terminal domain-containing protein</fullName>
    </recommendedName>
</protein>
<dbReference type="OrthoDB" id="5967843at2759"/>
<name>A0A8H5C3X1_9AGAR</name>
<dbReference type="PANTHER" id="PTHR10039:SF14">
    <property type="entry name" value="NACHT DOMAIN-CONTAINING PROTEIN"/>
    <property type="match status" value="1"/>
</dbReference>
<gene>
    <name evidence="3" type="ORF">D9611_011996</name>
</gene>
<dbReference type="EMBL" id="JAACJK010000067">
    <property type="protein sequence ID" value="KAF5334609.1"/>
    <property type="molecule type" value="Genomic_DNA"/>
</dbReference>
<dbReference type="AlphaFoldDB" id="A0A8H5C3X1"/>
<sequence>MSSFQGAHDFNIESVVQAQNYIQHVAASSKTPLEQLRDNIAAGALHNSAERCDAPKCHIETRVAIQEEIVSWITHGDTSAQKIMWLTGPAGAGKTAIAGSVAETCKKKGLLAASFFFSAYQGSANRRSKRCLVSTLAYQLTLHDSLGSVGSHIFSRIQRDPAIFERRLEDQMEELILKPLRQFRASMKGSPPVLPKIVIIDGLDECGVDQYQKQGSSRCERKKEDDQVEILSLLAGAVKDPSFPFLILISSRPEPAIRNFFSETITEPVVELFLDDKYNPDADIEFFLRCKFADMRRRYNLPPSWPDKETIQILVTNSSGQFIYAATVVRFMEEPSSPPQAQLDIILKLPIRDAQSNPFGPLDALYTFVVKSSPDPRLSVLWIHTITDRGIAGSLSAFFWRGLLEALPGETDFILGNLSSLLLLPPNDDRQSRFRLYHKSFIDFLDDPHRCGDLYVGTKARREFFIRRYVRILQDQRPAYPVSSQECELFHKEFFQLYVSYSLTLEDRSTDGGLIAANVGCVHGITVGRVAAIGDGVSGRSAGTNIACCHLWLPASWMGGTYGPCRGLVQLPKTSLALFPTYNHLTTFVVVVNKWVVSEDGSEVRVVSYKYQADQPGRSKKSIFNSSRLAGIA</sequence>
<reference evidence="3 4" key="1">
    <citation type="journal article" date="2020" name="ISME J.">
        <title>Uncovering the hidden diversity of litter-decomposition mechanisms in mushroom-forming fungi.</title>
        <authorList>
            <person name="Floudas D."/>
            <person name="Bentzer J."/>
            <person name="Ahren D."/>
            <person name="Johansson T."/>
            <person name="Persson P."/>
            <person name="Tunlid A."/>
        </authorList>
    </citation>
    <scope>NUCLEOTIDE SEQUENCE [LARGE SCALE GENOMIC DNA]</scope>
    <source>
        <strain evidence="3 4">CBS 175.51</strain>
    </source>
</reference>
<dbReference type="Pfam" id="PF24883">
    <property type="entry name" value="NPHP3_N"/>
    <property type="match status" value="1"/>
</dbReference>
<evidence type="ECO:0000256" key="1">
    <source>
        <dbReference type="ARBA" id="ARBA00022737"/>
    </source>
</evidence>
<proteinExistence type="predicted"/>
<accession>A0A8H5C3X1</accession>
<evidence type="ECO:0000313" key="4">
    <source>
        <dbReference type="Proteomes" id="UP000541558"/>
    </source>
</evidence>
<evidence type="ECO:0000313" key="3">
    <source>
        <dbReference type="EMBL" id="KAF5334609.1"/>
    </source>
</evidence>
<dbReference type="PANTHER" id="PTHR10039">
    <property type="entry name" value="AMELOGENIN"/>
    <property type="match status" value="1"/>
</dbReference>
<organism evidence="3 4">
    <name type="scientific">Ephemerocybe angulata</name>
    <dbReference type="NCBI Taxonomy" id="980116"/>
    <lineage>
        <taxon>Eukaryota</taxon>
        <taxon>Fungi</taxon>
        <taxon>Dikarya</taxon>
        <taxon>Basidiomycota</taxon>
        <taxon>Agaricomycotina</taxon>
        <taxon>Agaricomycetes</taxon>
        <taxon>Agaricomycetidae</taxon>
        <taxon>Agaricales</taxon>
        <taxon>Agaricineae</taxon>
        <taxon>Psathyrellaceae</taxon>
        <taxon>Ephemerocybe</taxon>
    </lineage>
</organism>
<feature type="domain" description="Nephrocystin 3-like N-terminal" evidence="2">
    <location>
        <begin position="67"/>
        <end position="252"/>
    </location>
</feature>
<dbReference type="Gene3D" id="3.40.50.300">
    <property type="entry name" value="P-loop containing nucleotide triphosphate hydrolases"/>
    <property type="match status" value="1"/>
</dbReference>
<keyword evidence="1" id="KW-0677">Repeat</keyword>